<dbReference type="AlphaFoldDB" id="A0A1V3TW57"/>
<dbReference type="EMBL" id="MPOG01000019">
    <property type="protein sequence ID" value="OOH93228.1"/>
    <property type="molecule type" value="Genomic_DNA"/>
</dbReference>
<gene>
    <name evidence="2" type="ORF">BMF97_17335</name>
</gene>
<dbReference type="STRING" id="238.BBD35_05300"/>
<feature type="compositionally biased region" description="Acidic residues" evidence="1">
    <location>
        <begin position="201"/>
        <end position="214"/>
    </location>
</feature>
<dbReference type="OrthoDB" id="1100725at2"/>
<dbReference type="Proteomes" id="UP000188947">
    <property type="component" value="Unassembled WGS sequence"/>
</dbReference>
<evidence type="ECO:0000256" key="1">
    <source>
        <dbReference type="SAM" id="MobiDB-lite"/>
    </source>
</evidence>
<sequence length="387" mass="44262">MMQNSHDVKGRILEEVKKLASDIASVQSTVGLITNYQKVQALYEKVAFLKILTEESIEIHQRKNELEAMIEANPTHDKSEEALEKEREVRAAYETDEATDEALEEISEITHEEEPPIASEEKENVIVPKTGNIIENDHSEEEDYVNTLEENQPETNEPETIQDEAEQPEEIIASVQEEPVQESEEYKTEATETTVDTPIVAEEEEEEISEDDDHEEVKPVSENAEETIEQPETTAEIKEPEIYTEELFAPEPSETHKMTEEELASHKVKLASIKGLKPIVREQIAEENPITEESIKAGDNAAFTPVNASASVQVGQFRLDLNDRMAFLKKLFNNDDGEMKIVLEKLNEFQTLDEAKEFLSDIYYDKDWKSADEYAQRLWSLVESRFR</sequence>
<protein>
    <submittedName>
        <fullName evidence="2">Uncharacterized protein</fullName>
    </submittedName>
</protein>
<evidence type="ECO:0000313" key="3">
    <source>
        <dbReference type="Proteomes" id="UP000188947"/>
    </source>
</evidence>
<feature type="compositionally biased region" description="Acidic residues" evidence="1">
    <location>
        <begin position="156"/>
        <end position="169"/>
    </location>
</feature>
<accession>A0A1V3TW57</accession>
<reference evidence="2 3" key="1">
    <citation type="submission" date="2016-11" db="EMBL/GenBank/DDBJ databases">
        <title>Genome sequence and comparative genomic analysis of clinical strain Elizabethkingia meningoseptica 61421 PRCM.</title>
        <authorList>
            <person name="Wang M."/>
            <person name="Hu S."/>
            <person name="Cao L."/>
            <person name="Jiang T."/>
            <person name="Zhou Y."/>
            <person name="Ming D."/>
        </authorList>
    </citation>
    <scope>NUCLEOTIDE SEQUENCE [LARGE SCALE GENOMIC DNA]</scope>
    <source>
        <strain evidence="2 3">61421 PRCM</strain>
    </source>
</reference>
<feature type="region of interest" description="Disordered" evidence="1">
    <location>
        <begin position="147"/>
        <end position="234"/>
    </location>
</feature>
<keyword evidence="3" id="KW-1185">Reference proteome</keyword>
<proteinExistence type="predicted"/>
<evidence type="ECO:0000313" key="2">
    <source>
        <dbReference type="EMBL" id="OOH93228.1"/>
    </source>
</evidence>
<organism evidence="2 3">
    <name type="scientific">Elizabethkingia meningoseptica</name>
    <name type="common">Chryseobacterium meningosepticum</name>
    <dbReference type="NCBI Taxonomy" id="238"/>
    <lineage>
        <taxon>Bacteria</taxon>
        <taxon>Pseudomonadati</taxon>
        <taxon>Bacteroidota</taxon>
        <taxon>Flavobacteriia</taxon>
        <taxon>Flavobacteriales</taxon>
        <taxon>Weeksellaceae</taxon>
        <taxon>Elizabethkingia</taxon>
    </lineage>
</organism>
<comment type="caution">
    <text evidence="2">The sequence shown here is derived from an EMBL/GenBank/DDBJ whole genome shotgun (WGS) entry which is preliminary data.</text>
</comment>
<dbReference type="RefSeq" id="WP_069215213.1">
    <property type="nucleotide sequence ID" value="NZ_CP016378.1"/>
</dbReference>
<name>A0A1V3TW57_ELIME</name>
<dbReference type="eggNOG" id="ENOG5032XX9">
    <property type="taxonomic scope" value="Bacteria"/>
</dbReference>